<keyword evidence="8" id="KW-1185">Reference proteome</keyword>
<feature type="domain" description="Glucose-methanol-choline oxidoreductase N-terminal" evidence="6">
    <location>
        <begin position="256"/>
        <end position="270"/>
    </location>
</feature>
<organism evidence="7 8">
    <name type="scientific">Streptacidiphilus cavernicola</name>
    <dbReference type="NCBI Taxonomy" id="3342716"/>
    <lineage>
        <taxon>Bacteria</taxon>
        <taxon>Bacillati</taxon>
        <taxon>Actinomycetota</taxon>
        <taxon>Actinomycetes</taxon>
        <taxon>Kitasatosporales</taxon>
        <taxon>Streptomycetaceae</taxon>
        <taxon>Streptacidiphilus</taxon>
    </lineage>
</organism>
<accession>A0ABV6VSZ7</accession>
<proteinExistence type="inferred from homology"/>
<reference evidence="7 8" key="1">
    <citation type="submission" date="2024-09" db="EMBL/GenBank/DDBJ databases">
        <authorList>
            <person name="Lee S.D."/>
        </authorList>
    </citation>
    <scope>NUCLEOTIDE SEQUENCE [LARGE SCALE GENOMIC DNA]</scope>
    <source>
        <strain evidence="7 8">N8-3</strain>
    </source>
</reference>
<keyword evidence="3" id="KW-0285">Flavoprotein</keyword>
<dbReference type="PANTHER" id="PTHR11552:SF147">
    <property type="entry name" value="CHOLINE DEHYDROGENASE, MITOCHONDRIAL"/>
    <property type="match status" value="1"/>
</dbReference>
<evidence type="ECO:0000313" key="8">
    <source>
        <dbReference type="Proteomes" id="UP001592531"/>
    </source>
</evidence>
<evidence type="ECO:0000256" key="3">
    <source>
        <dbReference type="ARBA" id="ARBA00022630"/>
    </source>
</evidence>
<protein>
    <submittedName>
        <fullName evidence="7">GMC family oxidoreductase</fullName>
    </submittedName>
</protein>
<evidence type="ECO:0000256" key="1">
    <source>
        <dbReference type="ARBA" id="ARBA00001974"/>
    </source>
</evidence>
<dbReference type="PROSITE" id="PS00624">
    <property type="entry name" value="GMC_OXRED_2"/>
    <property type="match status" value="1"/>
</dbReference>
<dbReference type="SUPFAM" id="SSF51905">
    <property type="entry name" value="FAD/NAD(P)-binding domain"/>
    <property type="match status" value="1"/>
</dbReference>
<dbReference type="EMBL" id="JBHFAB010000005">
    <property type="protein sequence ID" value="MFC1416698.1"/>
    <property type="molecule type" value="Genomic_DNA"/>
</dbReference>
<evidence type="ECO:0000256" key="4">
    <source>
        <dbReference type="ARBA" id="ARBA00022827"/>
    </source>
</evidence>
<feature type="region of interest" description="Disordered" evidence="5">
    <location>
        <begin position="129"/>
        <end position="152"/>
    </location>
</feature>
<evidence type="ECO:0000313" key="7">
    <source>
        <dbReference type="EMBL" id="MFC1416698.1"/>
    </source>
</evidence>
<comment type="cofactor">
    <cofactor evidence="1">
        <name>FAD</name>
        <dbReference type="ChEBI" id="CHEBI:57692"/>
    </cofactor>
</comment>
<dbReference type="Gene3D" id="3.50.50.60">
    <property type="entry name" value="FAD/NAD(P)-binding domain"/>
    <property type="match status" value="1"/>
</dbReference>
<dbReference type="InterPro" id="IPR000172">
    <property type="entry name" value="GMC_OxRdtase_N"/>
</dbReference>
<sequence>MSTAAGSTAPTVVVGGGAAGCVVARRLAERGEPVLLLEAGCDDPAVARALAGPGRIPAGADWGVTATVDGRDAPLRLPRIRALGGTSLIQGGIALRGLPGDYDAWGALAGPSWSHRGLLPYLRRLEADQDYPDDRGHGTDGPLPISRPGPAARQPLHTAFLDGCAELGLPSCEDHNGGGAGGAGPVPLAGDRRGKATARDRYLEPVLEHPGLTVRTGVEAVALEFAGDRAVGVLVRAADGGAPRRIPAGRVVLAAGAVGTPALLQRSGIGDPAALRAAGLPVRAALPGVGTLLRDHPAVHLPFGLDSGHGTEGRPWFQVLLRLAAGQVDGLADTALEVYHDFRLGLPLAHRRALLVASLLSSEGTGVVEPGAFPGPPRVRFHYTGRDLADLTAAAALGLRWLGTGAARTALRPRRVHAPGGSAGVLHALTTAHHLHGGAPMGDDPDTGGVVDRQARVHGLRDLWVADVSICPVPVRANTHLLALAVAERVSDLLTAATDPAPGG</sequence>
<dbReference type="InterPro" id="IPR007867">
    <property type="entry name" value="GMC_OxRtase_C"/>
</dbReference>
<dbReference type="RefSeq" id="WP_380534164.1">
    <property type="nucleotide sequence ID" value="NZ_JBHFAB010000005.1"/>
</dbReference>
<feature type="compositionally biased region" description="Basic and acidic residues" evidence="5">
    <location>
        <begin position="129"/>
        <end position="138"/>
    </location>
</feature>
<evidence type="ECO:0000259" key="6">
    <source>
        <dbReference type="PROSITE" id="PS00624"/>
    </source>
</evidence>
<gene>
    <name evidence="7" type="ORF">ACEZDE_08590</name>
</gene>
<comment type="similarity">
    <text evidence="2">Belongs to the GMC oxidoreductase family.</text>
</comment>
<keyword evidence="4" id="KW-0274">FAD</keyword>
<dbReference type="InterPro" id="IPR036188">
    <property type="entry name" value="FAD/NAD-bd_sf"/>
</dbReference>
<dbReference type="PIRSF" id="PIRSF000137">
    <property type="entry name" value="Alcohol_oxidase"/>
    <property type="match status" value="1"/>
</dbReference>
<evidence type="ECO:0000256" key="5">
    <source>
        <dbReference type="SAM" id="MobiDB-lite"/>
    </source>
</evidence>
<dbReference type="Pfam" id="PF05199">
    <property type="entry name" value="GMC_oxred_C"/>
    <property type="match status" value="1"/>
</dbReference>
<feature type="region of interest" description="Disordered" evidence="5">
    <location>
        <begin position="176"/>
        <end position="195"/>
    </location>
</feature>
<evidence type="ECO:0000256" key="2">
    <source>
        <dbReference type="ARBA" id="ARBA00010790"/>
    </source>
</evidence>
<comment type="caution">
    <text evidence="7">The sequence shown here is derived from an EMBL/GenBank/DDBJ whole genome shotgun (WGS) entry which is preliminary data.</text>
</comment>
<dbReference type="Pfam" id="PF00732">
    <property type="entry name" value="GMC_oxred_N"/>
    <property type="match status" value="1"/>
</dbReference>
<dbReference type="Gene3D" id="3.30.410.40">
    <property type="match status" value="1"/>
</dbReference>
<dbReference type="InterPro" id="IPR012132">
    <property type="entry name" value="GMC_OxRdtase"/>
</dbReference>
<name>A0ABV6VSZ7_9ACTN</name>
<dbReference type="Proteomes" id="UP001592531">
    <property type="component" value="Unassembled WGS sequence"/>
</dbReference>
<dbReference type="PANTHER" id="PTHR11552">
    <property type="entry name" value="GLUCOSE-METHANOL-CHOLINE GMC OXIDOREDUCTASE"/>
    <property type="match status" value="1"/>
</dbReference>